<comment type="caution">
    <text evidence="2">The sequence shown here is derived from an EMBL/GenBank/DDBJ whole genome shotgun (WGS) entry which is preliminary data.</text>
</comment>
<sequence length="91" mass="10067">MWQANVKKQEPNNGSGMGMNIKLPHPLRITTLSSNMRTITEISLMLLLQTRGLGSKIFSTFIGFLKSKDLSDGTEQALLDELTISDNISLD</sequence>
<accession>A0ABR0CZW3</accession>
<dbReference type="EMBL" id="JAYDYQ010002589">
    <property type="protein sequence ID" value="KAK4482096.1"/>
    <property type="molecule type" value="Genomic_DNA"/>
</dbReference>
<protein>
    <submittedName>
        <fullName evidence="2">Uncharacterized protein</fullName>
    </submittedName>
</protein>
<keyword evidence="3" id="KW-1185">Reference proteome</keyword>
<gene>
    <name evidence="2" type="ORF">RD792_011547</name>
</gene>
<proteinExistence type="predicted"/>
<name>A0ABR0CZW3_9LAMI</name>
<evidence type="ECO:0000313" key="2">
    <source>
        <dbReference type="EMBL" id="KAK4482096.1"/>
    </source>
</evidence>
<organism evidence="2 3">
    <name type="scientific">Penstemon davidsonii</name>
    <dbReference type="NCBI Taxonomy" id="160366"/>
    <lineage>
        <taxon>Eukaryota</taxon>
        <taxon>Viridiplantae</taxon>
        <taxon>Streptophyta</taxon>
        <taxon>Embryophyta</taxon>
        <taxon>Tracheophyta</taxon>
        <taxon>Spermatophyta</taxon>
        <taxon>Magnoliopsida</taxon>
        <taxon>eudicotyledons</taxon>
        <taxon>Gunneridae</taxon>
        <taxon>Pentapetalae</taxon>
        <taxon>asterids</taxon>
        <taxon>lamiids</taxon>
        <taxon>Lamiales</taxon>
        <taxon>Plantaginaceae</taxon>
        <taxon>Cheloneae</taxon>
        <taxon>Penstemon</taxon>
    </lineage>
</organism>
<evidence type="ECO:0000313" key="3">
    <source>
        <dbReference type="Proteomes" id="UP001291926"/>
    </source>
</evidence>
<evidence type="ECO:0000256" key="1">
    <source>
        <dbReference type="SAM" id="MobiDB-lite"/>
    </source>
</evidence>
<reference evidence="2 3" key="1">
    <citation type="journal article" date="2023" name="bioRxiv">
        <title>Genome report: Whole genome sequence and annotation of Penstemon davidsonii.</title>
        <authorList>
            <person name="Ostevik K.L."/>
            <person name="Alabady M."/>
            <person name="Zhang M."/>
            <person name="Rausher M.D."/>
        </authorList>
    </citation>
    <scope>NUCLEOTIDE SEQUENCE [LARGE SCALE GENOMIC DNA]</scope>
    <source>
        <strain evidence="2">DNT005</strain>
        <tissue evidence="2">Whole leaf</tissue>
    </source>
</reference>
<dbReference type="Gene3D" id="1.20.1050.10">
    <property type="match status" value="1"/>
</dbReference>
<dbReference type="Proteomes" id="UP001291926">
    <property type="component" value="Unassembled WGS sequence"/>
</dbReference>
<feature type="region of interest" description="Disordered" evidence="1">
    <location>
        <begin position="1"/>
        <end position="21"/>
    </location>
</feature>